<protein>
    <recommendedName>
        <fullName evidence="3">DUF1349 domain-containing protein</fullName>
    </recommendedName>
</protein>
<dbReference type="OrthoDB" id="9814707at2"/>
<gene>
    <name evidence="1" type="ORF">CLV43_1011183</name>
</gene>
<dbReference type="RefSeq" id="WP_106185835.1">
    <property type="nucleotide sequence ID" value="NZ_PVTF01000001.1"/>
</dbReference>
<dbReference type="SUPFAM" id="SSF49899">
    <property type="entry name" value="Concanavalin A-like lectins/glucanases"/>
    <property type="match status" value="1"/>
</dbReference>
<name>A0A2T0TMF4_9PSEU</name>
<dbReference type="EMBL" id="PVTF01000001">
    <property type="protein sequence ID" value="PRY46902.1"/>
    <property type="molecule type" value="Genomic_DNA"/>
</dbReference>
<dbReference type="PANTHER" id="PTHR35332">
    <property type="entry name" value="REGULATION OF ENOLASE PROTEIN 1"/>
    <property type="match status" value="1"/>
</dbReference>
<proteinExistence type="predicted"/>
<reference evidence="1 2" key="1">
    <citation type="submission" date="2018-03" db="EMBL/GenBank/DDBJ databases">
        <title>Genomic Encyclopedia of Archaeal and Bacterial Type Strains, Phase II (KMG-II): from individual species to whole genera.</title>
        <authorList>
            <person name="Goeker M."/>
        </authorList>
    </citation>
    <scope>NUCLEOTIDE SEQUENCE [LARGE SCALE GENOMIC DNA]</scope>
    <source>
        <strain evidence="1 2">DSM 44720</strain>
    </source>
</reference>
<accession>A0A2T0TMF4</accession>
<comment type="caution">
    <text evidence="1">The sequence shown here is derived from an EMBL/GenBank/DDBJ whole genome shotgun (WGS) entry which is preliminary data.</text>
</comment>
<dbReference type="InterPro" id="IPR009784">
    <property type="entry name" value="DUF1349"/>
</dbReference>
<evidence type="ECO:0000313" key="1">
    <source>
        <dbReference type="EMBL" id="PRY46902.1"/>
    </source>
</evidence>
<keyword evidence="2" id="KW-1185">Reference proteome</keyword>
<dbReference type="Gene3D" id="2.60.120.200">
    <property type="match status" value="1"/>
</dbReference>
<evidence type="ECO:0008006" key="3">
    <source>
        <dbReference type="Google" id="ProtNLM"/>
    </source>
</evidence>
<dbReference type="InterPro" id="IPR013320">
    <property type="entry name" value="ConA-like_dom_sf"/>
</dbReference>
<dbReference type="PANTHER" id="PTHR35332:SF2">
    <property type="entry name" value="REGULATION OF ENOLASE PROTEIN 1"/>
    <property type="match status" value="1"/>
</dbReference>
<evidence type="ECO:0000313" key="2">
    <source>
        <dbReference type="Proteomes" id="UP000239494"/>
    </source>
</evidence>
<dbReference type="InterPro" id="IPR015987">
    <property type="entry name" value="UCP022704"/>
</dbReference>
<dbReference type="PIRSF" id="PIRSF022704">
    <property type="entry name" value="UCP022704"/>
    <property type="match status" value="1"/>
</dbReference>
<dbReference type="Pfam" id="PF07081">
    <property type="entry name" value="DUF1349"/>
    <property type="match status" value="1"/>
</dbReference>
<dbReference type="AlphaFoldDB" id="A0A2T0TMF4"/>
<sequence>MDEWFNEPAKWSTGPDGELFVTADPDTDLWRTTHYGFVRDTGHVRGRWVDGDCAVTTTFGADYTDLYDQAGVALRIDAENWIKAGVELVDGEFQVSAVVTRGVSDWSVVPVATADRVTISAERTGDTVTVRYGLGDAEPVTMLRLAYFPPGVPALVGVMCAAPTGKGFEARFERTLVRS</sequence>
<dbReference type="Proteomes" id="UP000239494">
    <property type="component" value="Unassembled WGS sequence"/>
</dbReference>
<organism evidence="1 2">
    <name type="scientific">Umezawaea tangerina</name>
    <dbReference type="NCBI Taxonomy" id="84725"/>
    <lineage>
        <taxon>Bacteria</taxon>
        <taxon>Bacillati</taxon>
        <taxon>Actinomycetota</taxon>
        <taxon>Actinomycetes</taxon>
        <taxon>Pseudonocardiales</taxon>
        <taxon>Pseudonocardiaceae</taxon>
        <taxon>Umezawaea</taxon>
    </lineage>
</organism>